<proteinExistence type="predicted"/>
<reference evidence="1" key="2">
    <citation type="submission" date="2023-01" db="EMBL/GenBank/DDBJ databases">
        <authorList>
            <person name="Sun Q."/>
            <person name="Evtushenko L."/>
        </authorList>
    </citation>
    <scope>NUCLEOTIDE SEQUENCE</scope>
    <source>
        <strain evidence="1">VKM B-2484</strain>
    </source>
</reference>
<evidence type="ECO:0000313" key="2">
    <source>
        <dbReference type="Proteomes" id="UP001143370"/>
    </source>
</evidence>
<protein>
    <submittedName>
        <fullName evidence="1">Uncharacterized protein</fullName>
    </submittedName>
</protein>
<reference evidence="1" key="1">
    <citation type="journal article" date="2014" name="Int. J. Syst. Evol. Microbiol.">
        <title>Complete genome sequence of Corynebacterium casei LMG S-19264T (=DSM 44701T), isolated from a smear-ripened cheese.</title>
        <authorList>
            <consortium name="US DOE Joint Genome Institute (JGI-PGF)"/>
            <person name="Walter F."/>
            <person name="Albersmeier A."/>
            <person name="Kalinowski J."/>
            <person name="Ruckert C."/>
        </authorList>
    </citation>
    <scope>NUCLEOTIDE SEQUENCE</scope>
    <source>
        <strain evidence="1">VKM B-2484</strain>
    </source>
</reference>
<comment type="caution">
    <text evidence="1">The sequence shown here is derived from an EMBL/GenBank/DDBJ whole genome shotgun (WGS) entry which is preliminary data.</text>
</comment>
<name>A0A9W6J909_9HYPH</name>
<accession>A0A9W6J909</accession>
<sequence>MNLTLHAPCNRVDLGEVYGEVSPFKWTVACQQLRMGPSYAVRDAGARALACGGFIPLGDAWENWFHAAPAAAPHMRRVLALARLTFADLPHSDPRPVETIVRTPAGARIARLLGFRRALAIDGLEIWRRDPWAVS</sequence>
<dbReference type="EMBL" id="BSFJ01000018">
    <property type="protein sequence ID" value="GLK72592.1"/>
    <property type="molecule type" value="Genomic_DNA"/>
</dbReference>
<gene>
    <name evidence="1" type="ORF">GCM10017643_27080</name>
</gene>
<organism evidence="1 2">
    <name type="scientific">Ancylobacter dichloromethanicus</name>
    <dbReference type="NCBI Taxonomy" id="518825"/>
    <lineage>
        <taxon>Bacteria</taxon>
        <taxon>Pseudomonadati</taxon>
        <taxon>Pseudomonadota</taxon>
        <taxon>Alphaproteobacteria</taxon>
        <taxon>Hyphomicrobiales</taxon>
        <taxon>Xanthobacteraceae</taxon>
        <taxon>Ancylobacter</taxon>
    </lineage>
</organism>
<dbReference type="Proteomes" id="UP001143370">
    <property type="component" value="Unassembled WGS sequence"/>
</dbReference>
<keyword evidence="2" id="KW-1185">Reference proteome</keyword>
<evidence type="ECO:0000313" key="1">
    <source>
        <dbReference type="EMBL" id="GLK72592.1"/>
    </source>
</evidence>
<dbReference type="RefSeq" id="WP_213371147.1">
    <property type="nucleotide sequence ID" value="NZ_BSFJ01000018.1"/>
</dbReference>
<dbReference type="AlphaFoldDB" id="A0A9W6J909"/>